<dbReference type="PANTHER" id="PTHR43404:SF1">
    <property type="entry name" value="MNN4P"/>
    <property type="match status" value="1"/>
</dbReference>
<evidence type="ECO:0000259" key="1">
    <source>
        <dbReference type="Pfam" id="PF04991"/>
    </source>
</evidence>
<proteinExistence type="predicted"/>
<dbReference type="InterPro" id="IPR007074">
    <property type="entry name" value="LicD/FKTN/FKRP_NTP_transf"/>
</dbReference>
<evidence type="ECO:0000313" key="3">
    <source>
        <dbReference type="Proteomes" id="UP000015354"/>
    </source>
</evidence>
<sequence length="441" mass="50068">MFKGLLCRLAPFRPHVHTPSCVVCSGAVAASERTASRNERMRQSNTPVVIDEQINADSIFPFPFDHAVPRTVEEMREEAYRTWLVRLLEPNEKKKCFEPEKSAESALLFETYLHSPEAATNEVIEGAARHLDSFCRRPDARPGEPAHSASVRADSMLSFPSHFTIPLSVVDLPVKGEPAKLDRNDFLALVKDKGLTPKEVTHQQMFQSALLAFQQVLLRDTGLPFFLCCGTALGARRERYFIPHDDDIDVGIFYKSTVLHEATPDAVAEEAARFLQDPYSAHCTSRASKCVSKLLADLTFGGQFVVFDVCGTVDKGLEVRLLHAQTGVRLDVNWYYPPLPELHDEALVKQKGAFLWSATYYEEAGRRRHGMYRYLHTSLQEEKEPLEALFFCSRHKEDESLYFMTPKEDYLLECFGEDWRTPKAYSYAEGLQGEFTNIIKE</sequence>
<dbReference type="Pfam" id="PF04991">
    <property type="entry name" value="LicD"/>
    <property type="match status" value="1"/>
</dbReference>
<dbReference type="AlphaFoldDB" id="S9TV23"/>
<gene>
    <name evidence="2" type="ORF">STCU_08260</name>
</gene>
<dbReference type="GO" id="GO:0009100">
    <property type="term" value="P:glycoprotein metabolic process"/>
    <property type="evidence" value="ECO:0007669"/>
    <property type="project" value="UniProtKB-ARBA"/>
</dbReference>
<organism evidence="2 3">
    <name type="scientific">Strigomonas culicis</name>
    <dbReference type="NCBI Taxonomy" id="28005"/>
    <lineage>
        <taxon>Eukaryota</taxon>
        <taxon>Discoba</taxon>
        <taxon>Euglenozoa</taxon>
        <taxon>Kinetoplastea</taxon>
        <taxon>Metakinetoplastina</taxon>
        <taxon>Trypanosomatida</taxon>
        <taxon>Trypanosomatidae</taxon>
        <taxon>Strigomonadinae</taxon>
        <taxon>Strigomonas</taxon>
    </lineage>
</organism>
<name>S9TV23_9TRYP</name>
<dbReference type="EMBL" id="ATMH01008260">
    <property type="protein sequence ID" value="EPY22287.1"/>
    <property type="molecule type" value="Genomic_DNA"/>
</dbReference>
<reference evidence="2 3" key="1">
    <citation type="journal article" date="2013" name="PLoS ONE">
        <title>Predicting the Proteins of Angomonas deanei, Strigomonas culicis and Their Respective Endosymbionts Reveals New Aspects of the Trypanosomatidae Family.</title>
        <authorList>
            <person name="Motta M.C."/>
            <person name="Martins A.C."/>
            <person name="de Souza S.S."/>
            <person name="Catta-Preta C.M."/>
            <person name="Silva R."/>
            <person name="Klein C.C."/>
            <person name="de Almeida L.G."/>
            <person name="de Lima Cunha O."/>
            <person name="Ciapina L.P."/>
            <person name="Brocchi M."/>
            <person name="Colabardini A.C."/>
            <person name="de Araujo Lima B."/>
            <person name="Machado C.R."/>
            <person name="de Almeida Soares C.M."/>
            <person name="Probst C.M."/>
            <person name="de Menezes C.B."/>
            <person name="Thompson C.E."/>
            <person name="Bartholomeu D.C."/>
            <person name="Gradia D.F."/>
            <person name="Pavoni D.P."/>
            <person name="Grisard E.C."/>
            <person name="Fantinatti-Garboggini F."/>
            <person name="Marchini F.K."/>
            <person name="Rodrigues-Luiz G.F."/>
            <person name="Wagner G."/>
            <person name="Goldman G.H."/>
            <person name="Fietto J.L."/>
            <person name="Elias M.C."/>
            <person name="Goldman M.H."/>
            <person name="Sagot M.F."/>
            <person name="Pereira M."/>
            <person name="Stoco P.H."/>
            <person name="de Mendonca-Neto R.P."/>
            <person name="Teixeira S.M."/>
            <person name="Maciel T.E."/>
            <person name="de Oliveira Mendes T.A."/>
            <person name="Urmenyi T.P."/>
            <person name="de Souza W."/>
            <person name="Schenkman S."/>
            <person name="de Vasconcelos A.T."/>
        </authorList>
    </citation>
    <scope>NUCLEOTIDE SEQUENCE [LARGE SCALE GENOMIC DNA]</scope>
</reference>
<comment type="caution">
    <text evidence="2">The sequence shown here is derived from an EMBL/GenBank/DDBJ whole genome shotgun (WGS) entry which is preliminary data.</text>
</comment>
<dbReference type="InterPro" id="IPR052942">
    <property type="entry name" value="LPS_cholinephosphotransferase"/>
</dbReference>
<feature type="domain" description="LicD/FKTN/FKRP nucleotidyltransferase" evidence="1">
    <location>
        <begin position="220"/>
        <end position="252"/>
    </location>
</feature>
<dbReference type="PANTHER" id="PTHR43404">
    <property type="entry name" value="LIPOPOLYSACCHARIDE CHOLINEPHOSPHOTRANSFERASE LICD"/>
    <property type="match status" value="1"/>
</dbReference>
<dbReference type="Proteomes" id="UP000015354">
    <property type="component" value="Unassembled WGS sequence"/>
</dbReference>
<accession>S9TV23</accession>
<protein>
    <recommendedName>
        <fullName evidence="1">LicD/FKTN/FKRP nucleotidyltransferase domain-containing protein</fullName>
    </recommendedName>
</protein>
<evidence type="ECO:0000313" key="2">
    <source>
        <dbReference type="EMBL" id="EPY22287.1"/>
    </source>
</evidence>
<dbReference type="OrthoDB" id="444255at2759"/>
<keyword evidence="3" id="KW-1185">Reference proteome</keyword>